<sequence length="85" mass="8964">MGQQPALSPQVSTGTVILESDEDHWAEETQSVGLSAAYVLSEQDTGEGGRIYRDSQASKELDYRVRNSEGFAAGKGNVTSGVGVS</sequence>
<protein>
    <submittedName>
        <fullName evidence="1">Uncharacterized protein</fullName>
    </submittedName>
</protein>
<evidence type="ECO:0000313" key="2">
    <source>
        <dbReference type="Proteomes" id="UP000077202"/>
    </source>
</evidence>
<name>A0A176VEZ2_MARPO</name>
<dbReference type="EMBL" id="LVLJ01003984">
    <property type="protein sequence ID" value="OAE18881.1"/>
    <property type="molecule type" value="Genomic_DNA"/>
</dbReference>
<dbReference type="AlphaFoldDB" id="A0A176VEZ2"/>
<accession>A0A176VEZ2</accession>
<organism evidence="1 2">
    <name type="scientific">Marchantia polymorpha subsp. ruderalis</name>
    <dbReference type="NCBI Taxonomy" id="1480154"/>
    <lineage>
        <taxon>Eukaryota</taxon>
        <taxon>Viridiplantae</taxon>
        <taxon>Streptophyta</taxon>
        <taxon>Embryophyta</taxon>
        <taxon>Marchantiophyta</taxon>
        <taxon>Marchantiopsida</taxon>
        <taxon>Marchantiidae</taxon>
        <taxon>Marchantiales</taxon>
        <taxon>Marchantiaceae</taxon>
        <taxon>Marchantia</taxon>
    </lineage>
</organism>
<evidence type="ECO:0000313" key="1">
    <source>
        <dbReference type="EMBL" id="OAE18881.1"/>
    </source>
</evidence>
<keyword evidence="2" id="KW-1185">Reference proteome</keyword>
<gene>
    <name evidence="1" type="ORF">AXG93_3022s1050</name>
</gene>
<proteinExistence type="predicted"/>
<comment type="caution">
    <text evidence="1">The sequence shown here is derived from an EMBL/GenBank/DDBJ whole genome shotgun (WGS) entry which is preliminary data.</text>
</comment>
<reference evidence="1" key="1">
    <citation type="submission" date="2016-03" db="EMBL/GenBank/DDBJ databases">
        <title>Mechanisms controlling the formation of the plant cell surface in tip-growing cells are functionally conserved among land plants.</title>
        <authorList>
            <person name="Honkanen S."/>
            <person name="Jones V.A."/>
            <person name="Morieri G."/>
            <person name="Champion C."/>
            <person name="Hetherington A.J."/>
            <person name="Kelly S."/>
            <person name="Saint-Marcoux D."/>
            <person name="Proust H."/>
            <person name="Prescott H."/>
            <person name="Dolan L."/>
        </authorList>
    </citation>
    <scope>NUCLEOTIDE SEQUENCE [LARGE SCALE GENOMIC DNA]</scope>
    <source>
        <tissue evidence="1">Whole gametophyte</tissue>
    </source>
</reference>
<dbReference type="Proteomes" id="UP000077202">
    <property type="component" value="Unassembled WGS sequence"/>
</dbReference>